<dbReference type="AlphaFoldDB" id="A0A2I1CLZ5"/>
<dbReference type="GeneID" id="36533512"/>
<evidence type="ECO:0000313" key="1">
    <source>
        <dbReference type="EMBL" id="PKX98634.1"/>
    </source>
</evidence>
<gene>
    <name evidence="1" type="ORF">P174DRAFT_437055</name>
</gene>
<comment type="caution">
    <text evidence="1">The sequence shown here is derived from an EMBL/GenBank/DDBJ whole genome shotgun (WGS) entry which is preliminary data.</text>
</comment>
<sequence length="67" mass="7843">MDDREGEDSDHHEAGTDSTVMFNQYCLLRIVFREIVKLPVHLEGLEIRSFLSTVYIKIHGLLARKLW</sequence>
<dbReference type="Proteomes" id="UP000234474">
    <property type="component" value="Unassembled WGS sequence"/>
</dbReference>
<accession>A0A2I1CLZ5</accession>
<name>A0A2I1CLZ5_ASPN1</name>
<organism evidence="1 2">
    <name type="scientific">Aspergillus novofumigatus (strain IBT 16806)</name>
    <dbReference type="NCBI Taxonomy" id="1392255"/>
    <lineage>
        <taxon>Eukaryota</taxon>
        <taxon>Fungi</taxon>
        <taxon>Dikarya</taxon>
        <taxon>Ascomycota</taxon>
        <taxon>Pezizomycotina</taxon>
        <taxon>Eurotiomycetes</taxon>
        <taxon>Eurotiomycetidae</taxon>
        <taxon>Eurotiales</taxon>
        <taxon>Aspergillaceae</taxon>
        <taxon>Aspergillus</taxon>
        <taxon>Aspergillus subgen. Fumigati</taxon>
    </lineage>
</organism>
<dbReference type="VEuPathDB" id="FungiDB:P174DRAFT_437055"/>
<evidence type="ECO:0000313" key="2">
    <source>
        <dbReference type="Proteomes" id="UP000234474"/>
    </source>
</evidence>
<protein>
    <submittedName>
        <fullName evidence="1">Uncharacterized protein</fullName>
    </submittedName>
</protein>
<dbReference type="EMBL" id="MSZS01000001">
    <property type="protein sequence ID" value="PKX98634.1"/>
    <property type="molecule type" value="Genomic_DNA"/>
</dbReference>
<proteinExistence type="predicted"/>
<dbReference type="RefSeq" id="XP_024687229.1">
    <property type="nucleotide sequence ID" value="XM_024826187.1"/>
</dbReference>
<keyword evidence="2" id="KW-1185">Reference proteome</keyword>
<reference evidence="2" key="1">
    <citation type="journal article" date="2018" name="Proc. Natl. Acad. Sci. U.S.A.">
        <title>Linking secondary metabolites to gene clusters through genome sequencing of six diverse Aspergillus species.</title>
        <authorList>
            <person name="Kaerboelling I."/>
            <person name="Vesth T.C."/>
            <person name="Frisvad J.C."/>
            <person name="Nybo J.L."/>
            <person name="Theobald S."/>
            <person name="Kuo A."/>
            <person name="Bowyer P."/>
            <person name="Matsuda Y."/>
            <person name="Mondo S."/>
            <person name="Lyhne E.K."/>
            <person name="Kogle M.E."/>
            <person name="Clum A."/>
            <person name="Lipzen A."/>
            <person name="Salamov A."/>
            <person name="Ngan C.Y."/>
            <person name="Daum C."/>
            <person name="Chiniquy J."/>
            <person name="Barry K."/>
            <person name="LaButti K."/>
            <person name="Haridas S."/>
            <person name="Simmons B.A."/>
            <person name="Magnuson J.K."/>
            <person name="Mortensen U.H."/>
            <person name="Larsen T.O."/>
            <person name="Grigoriev I.V."/>
            <person name="Baker S.E."/>
            <person name="Andersen M.R."/>
        </authorList>
    </citation>
    <scope>NUCLEOTIDE SEQUENCE [LARGE SCALE GENOMIC DNA]</scope>
    <source>
        <strain evidence="2">IBT 16806</strain>
    </source>
</reference>